<comment type="caution">
    <text evidence="1">The sequence shown here is derived from an EMBL/GenBank/DDBJ whole genome shotgun (WGS) entry which is preliminary data.</text>
</comment>
<evidence type="ECO:0000313" key="1">
    <source>
        <dbReference type="EMBL" id="MPM57932.1"/>
    </source>
</evidence>
<dbReference type="AlphaFoldDB" id="A0A645AXE5"/>
<accession>A0A645AXE5</accession>
<sequence length="213" mass="24230">MQHDQNNERSNDLTGAVENAVKGVAAEISAKVQLKYGIIDLKKVPDHVNYSKVEKYLRSINVEVTRRMFMSYLKEDLLPDGHEVKNANYSYYTREQIIYFILVDMFKPILPLGKVKILFKQTLSPLIATNGLDDAFTMLCENIVYMTGTFEEAVLTAIREENLKIRAELLDVTRGAEGEKALYNVELYTNLVTLCMARGALDFYKFSPAALLE</sequence>
<dbReference type="EMBL" id="VSSQ01016516">
    <property type="protein sequence ID" value="MPM57932.1"/>
    <property type="molecule type" value="Genomic_DNA"/>
</dbReference>
<organism evidence="1">
    <name type="scientific">bioreactor metagenome</name>
    <dbReference type="NCBI Taxonomy" id="1076179"/>
    <lineage>
        <taxon>unclassified sequences</taxon>
        <taxon>metagenomes</taxon>
        <taxon>ecological metagenomes</taxon>
    </lineage>
</organism>
<gene>
    <name evidence="1" type="ORF">SDC9_104761</name>
</gene>
<protein>
    <submittedName>
        <fullName evidence="1">Uncharacterized protein</fullName>
    </submittedName>
</protein>
<reference evidence="1" key="1">
    <citation type="submission" date="2019-08" db="EMBL/GenBank/DDBJ databases">
        <authorList>
            <person name="Kucharzyk K."/>
            <person name="Murdoch R.W."/>
            <person name="Higgins S."/>
            <person name="Loffler F."/>
        </authorList>
    </citation>
    <scope>NUCLEOTIDE SEQUENCE</scope>
</reference>
<name>A0A645AXE5_9ZZZZ</name>
<proteinExistence type="predicted"/>